<gene>
    <name evidence="1" type="ORF">V3851_20380</name>
</gene>
<dbReference type="SUPFAM" id="SSF52833">
    <property type="entry name" value="Thioredoxin-like"/>
    <property type="match status" value="1"/>
</dbReference>
<evidence type="ECO:0008006" key="3">
    <source>
        <dbReference type="Google" id="ProtNLM"/>
    </source>
</evidence>
<dbReference type="EMBL" id="JAZHPZ010000013">
    <property type="protein sequence ID" value="MEF2968192.1"/>
    <property type="molecule type" value="Genomic_DNA"/>
</dbReference>
<name>A0ABU7VZ47_9BACL</name>
<evidence type="ECO:0000313" key="2">
    <source>
        <dbReference type="Proteomes" id="UP001306950"/>
    </source>
</evidence>
<comment type="caution">
    <text evidence="1">The sequence shown here is derived from an EMBL/GenBank/DDBJ whole genome shotgun (WGS) entry which is preliminary data.</text>
</comment>
<protein>
    <recommendedName>
        <fullName evidence="3">Thioredoxin domain-containing protein</fullName>
    </recommendedName>
</protein>
<keyword evidence="2" id="KW-1185">Reference proteome</keyword>
<accession>A0ABU7VZ47</accession>
<dbReference type="Proteomes" id="UP001306950">
    <property type="component" value="Unassembled WGS sequence"/>
</dbReference>
<evidence type="ECO:0000313" key="1">
    <source>
        <dbReference type="EMBL" id="MEF2968192.1"/>
    </source>
</evidence>
<sequence length="159" mass="17777">MKNSPSTLGGIFALLKAKKQSPELVKTDPPRGGKVGDFLPLFKGRDQKGRKVKSEELPGRTVKLIFLSDSCASCAEVLRQLANTSFSTYFLVIKSEPEPYSDADLEDIRYPFSIIRSSRIIELFEIRRMPTIVTANASGMIERVDELAEPERLASLIER</sequence>
<dbReference type="InterPro" id="IPR036249">
    <property type="entry name" value="Thioredoxin-like_sf"/>
</dbReference>
<reference evidence="1 2" key="1">
    <citation type="submission" date="2024-02" db="EMBL/GenBank/DDBJ databases">
        <title>A nitrogen-fixing paenibacillus bacterium.</title>
        <authorList>
            <person name="Zhang W.L."/>
            <person name="Chen S.F."/>
        </authorList>
    </citation>
    <scope>NUCLEOTIDE SEQUENCE [LARGE SCALE GENOMIC DNA]</scope>
    <source>
        <strain evidence="1 2">M1</strain>
    </source>
</reference>
<proteinExistence type="predicted"/>
<dbReference type="Gene3D" id="3.40.30.10">
    <property type="entry name" value="Glutaredoxin"/>
    <property type="match status" value="1"/>
</dbReference>
<organism evidence="1 2">
    <name type="scientific">Paenibacillus haidiansis</name>
    <dbReference type="NCBI Taxonomy" id="1574488"/>
    <lineage>
        <taxon>Bacteria</taxon>
        <taxon>Bacillati</taxon>
        <taxon>Bacillota</taxon>
        <taxon>Bacilli</taxon>
        <taxon>Bacillales</taxon>
        <taxon>Paenibacillaceae</taxon>
        <taxon>Paenibacillus</taxon>
    </lineage>
</organism>
<dbReference type="RefSeq" id="WP_331848404.1">
    <property type="nucleotide sequence ID" value="NZ_JAZHPZ010000013.1"/>
</dbReference>